<gene>
    <name evidence="1" type="ORF">G8J23_00220</name>
</gene>
<evidence type="ECO:0008006" key="3">
    <source>
        <dbReference type="Google" id="ProtNLM"/>
    </source>
</evidence>
<organism evidence="1 2">
    <name type="scientific">Staphylococcus warneri</name>
    <dbReference type="NCBI Taxonomy" id="1292"/>
    <lineage>
        <taxon>Bacteria</taxon>
        <taxon>Bacillati</taxon>
        <taxon>Bacillota</taxon>
        <taxon>Bacilli</taxon>
        <taxon>Bacillales</taxon>
        <taxon>Staphylococcaceae</taxon>
        <taxon>Staphylococcus</taxon>
    </lineage>
</organism>
<keyword evidence="2" id="KW-1185">Reference proteome</keyword>
<dbReference type="PANTHER" id="PTHR38733">
    <property type="entry name" value="PROTEIN MCRC"/>
    <property type="match status" value="1"/>
</dbReference>
<comment type="caution">
    <text evidence="1">The sequence shown here is derived from an EMBL/GenBank/DDBJ whole genome shotgun (WGS) entry which is preliminary data.</text>
</comment>
<protein>
    <recommendedName>
        <fullName evidence="3">McrBC 5-methylcytosine restriction system component</fullName>
    </recommendedName>
</protein>
<accession>A0ABS9NCF2</accession>
<dbReference type="Pfam" id="PF10117">
    <property type="entry name" value="McrBC"/>
    <property type="match status" value="1"/>
</dbReference>
<name>A0ABS9NCF2_STAWA</name>
<dbReference type="InterPro" id="IPR019292">
    <property type="entry name" value="McrC"/>
</dbReference>
<dbReference type="PANTHER" id="PTHR38733:SF1">
    <property type="entry name" value="TYPE IV METHYL-DIRECTED RESTRICTION ENZYME ECOKMCRBC"/>
    <property type="match status" value="1"/>
</dbReference>
<proteinExistence type="predicted"/>
<dbReference type="Proteomes" id="UP000814367">
    <property type="component" value="Unassembled WGS sequence"/>
</dbReference>
<evidence type="ECO:0000313" key="1">
    <source>
        <dbReference type="EMBL" id="MCG6224441.1"/>
    </source>
</evidence>
<evidence type="ECO:0000313" key="2">
    <source>
        <dbReference type="Proteomes" id="UP000814367"/>
    </source>
</evidence>
<reference evidence="1 2" key="1">
    <citation type="submission" date="2020-03" db="EMBL/GenBank/DDBJ databases">
        <title>Comparative genetics of Staphylococcus warneri persistents from caprine mastitis.</title>
        <authorList>
            <person name="Franca C.A."/>
            <person name="Rosa D.S."/>
            <person name="Silva A."/>
            <person name="Rodrigues D.L.N."/>
            <person name="Santos R.G."/>
            <person name="Castillo R.E.H."/>
            <person name="Moreira M.A.S."/>
            <person name="Lima M.C."/>
            <person name="Gouveia G.V."/>
            <person name="Gouveia J.J.S."/>
            <person name="Souza R.F.S."/>
            <person name="Bertram B."/>
            <person name="Azevedo V."/>
            <person name="Costa M."/>
        </authorList>
    </citation>
    <scope>NUCLEOTIDE SEQUENCE [LARGE SCALE GENOMIC DNA]</scope>
    <source>
        <strain evidence="1 2">Cap 9.2</strain>
    </source>
</reference>
<sequence length="443" mass="52041">MKVIKIKDNSSLASEEFREIPNIISSILDKTMSELEEAGIFVFPNSLKEQDSISEGQIILNKVGQDYQSSNIMGFLGCEHENLIIESRFSEEQNDYFFQYLIENVLKIPYVIDLNTIIDQDNKVIDLFIYIFPYFLKKALRKGLYKKYTRNEYNNQNVKGTVDIQRHIRINTPFIGKIAYSQREFSYDNYILQLIRHTIEFIKKRDAGAGILNSVRNEVKEVQEVTTSYNIRDRRKVIMLNNKWPVRHAYYKEYRELQKLCLTILQQQKHYIGSGSDKIYGILFDGAWLWEEYIATLISTDFYHPKNKNGDGAQRLFSKESGKKVGLIYPDFIGHNDKNRVIGDAKYKPIQNIGNKDYLQLLAYMFRFNAKSGYYFFPSHKGNSHEVLYLNQGLTYEKNVQMHKDIKIAKFGLTIPKDAVDYKDFSRKMKKVEEEFLDKLVFN</sequence>
<dbReference type="RefSeq" id="WP_002466373.1">
    <property type="nucleotide sequence ID" value="NZ_CP049802.1"/>
</dbReference>
<dbReference type="EMBL" id="JAANHJ010000001">
    <property type="protein sequence ID" value="MCG6224441.1"/>
    <property type="molecule type" value="Genomic_DNA"/>
</dbReference>